<feature type="transmembrane region" description="Helical" evidence="2">
    <location>
        <begin position="916"/>
        <end position="933"/>
    </location>
</feature>
<feature type="transmembrane region" description="Helical" evidence="2">
    <location>
        <begin position="456"/>
        <end position="476"/>
    </location>
</feature>
<dbReference type="RefSeq" id="WP_005023539.1">
    <property type="nucleotide sequence ID" value="NZ_CP027365.1"/>
</dbReference>
<feature type="transmembrane region" description="Helical" evidence="2">
    <location>
        <begin position="9"/>
        <end position="27"/>
    </location>
</feature>
<keyword evidence="2" id="KW-1133">Transmembrane helix</keyword>
<dbReference type="EMBL" id="VFBM01000005">
    <property type="protein sequence ID" value="TNX92224.1"/>
    <property type="molecule type" value="Genomic_DNA"/>
</dbReference>
<feature type="transmembrane region" description="Helical" evidence="2">
    <location>
        <begin position="33"/>
        <end position="51"/>
    </location>
</feature>
<feature type="transmembrane region" description="Helical" evidence="2">
    <location>
        <begin position="712"/>
        <end position="728"/>
    </location>
</feature>
<sequence length="949" mass="105762">MYNKDKQGYFIFLLIILVVIFAGSAVVNFELGMVGASLFFSILLIQLVSNMQQRLQQLEQRAKFIQPVTDLVWQKAGIYASVLFGAVIYLSDWRSMLWLAIIIFIICLIHLLNRLQQRLANLEQHHSLAEPSLLPLPARQLQSRQEAEILSEQTSPSGPAHTGSSVTEPDRVPAVAPEPAASSWWQPAINWMVHGNPILRVAVAVLMIGVILLLRFASEHWQLSLGFRLGFIACIGGAITFFGYSLQKRNLLFAVALQGVGLAVIFLTLVFAHHYGVITSLSIASMLFAALLIVTSYLSLKQHAVYLAILALGMAYAAPLVIPQYHPDTVFLLGYYLLINLAVAVVNFVQSWKILNHIAFFVTMLLGGSVIVIYSEAKQYLILDLIIWLHILLFIWLSIRYSQLIARKHALSLRQLLSHPEQEQGRLQPLLDVSLIFSVPVLGFSLHAWLMRDNTFALTLGAALLALIYAGLTLWIRQRQQELSLLAKSFFILSVAFIALIFPLAQGAHWSTIGWVVQGAALIVWGVTERYRFSRYIGVALLLLSSVTLFYQIWSQIQFPVLSTAIYAFAQLISVYYLLQHQPSEERYFSSSVLSCILLALGLYAGAAAAVHSLGLQGQGLSPYLAMAALLSAVFTAFMHWKTQVNWLLVQLFINTLFLLFLGAAIWQENLWTNLAWSTSGSQYSFLFASAVTAFITLWTKPEHNSQSVKEFWAAVSWLLLAVTGLAILPTTPLLALGLIPALYGAWVIYSKTPLLMHSITVWCLSLLWLTGLSIDVQVAEYAYWTVILNPADLLSIGVMAGLLWAIYQYRFHDKNLEWTFKIGSILVSLLVMSSIMVRGLHHYMGTPLWGTAIWSNGTVQLSLTLLWVILAFILMTLASRRLLRQIWFIGAALLAIVVAKLVFLDLSQSGTITRVFSFIGAGIVMLIIAYLAPLPPAIQQSTDDEPKV</sequence>
<feature type="transmembrane region" description="Helical" evidence="2">
    <location>
        <begin position="251"/>
        <end position="271"/>
    </location>
</feature>
<dbReference type="AlphaFoldDB" id="A0A8H2K570"/>
<name>A0A8H2K570_ACIRA</name>
<evidence type="ECO:0000313" key="4">
    <source>
        <dbReference type="Proteomes" id="UP000314285"/>
    </source>
</evidence>
<feature type="transmembrane region" description="Helical" evidence="2">
    <location>
        <begin position="621"/>
        <end position="641"/>
    </location>
</feature>
<dbReference type="Pfam" id="PF10101">
    <property type="entry name" value="DUF2339"/>
    <property type="match status" value="1"/>
</dbReference>
<evidence type="ECO:0000256" key="2">
    <source>
        <dbReference type="SAM" id="Phobius"/>
    </source>
</evidence>
<feature type="transmembrane region" description="Helical" evidence="2">
    <location>
        <begin position="331"/>
        <end position="349"/>
    </location>
</feature>
<feature type="transmembrane region" description="Helical" evidence="2">
    <location>
        <begin position="223"/>
        <end position="244"/>
    </location>
</feature>
<feature type="transmembrane region" description="Helical" evidence="2">
    <location>
        <begin position="305"/>
        <end position="325"/>
    </location>
</feature>
<feature type="transmembrane region" description="Helical" evidence="2">
    <location>
        <begin position="560"/>
        <end position="579"/>
    </location>
</feature>
<feature type="transmembrane region" description="Helical" evidence="2">
    <location>
        <begin position="483"/>
        <end position="502"/>
    </location>
</feature>
<feature type="transmembrane region" description="Helical" evidence="2">
    <location>
        <begin position="277"/>
        <end position="298"/>
    </location>
</feature>
<evidence type="ECO:0000313" key="3">
    <source>
        <dbReference type="EMBL" id="TNX92224.1"/>
    </source>
</evidence>
<dbReference type="PANTHER" id="PTHR38434">
    <property type="entry name" value="BLL2549 PROTEIN"/>
    <property type="match status" value="1"/>
</dbReference>
<feature type="transmembrane region" description="Helical" evidence="2">
    <location>
        <begin position="591"/>
        <end position="615"/>
    </location>
</feature>
<feature type="transmembrane region" description="Helical" evidence="2">
    <location>
        <begin position="96"/>
        <end position="113"/>
    </location>
</feature>
<feature type="transmembrane region" description="Helical" evidence="2">
    <location>
        <begin position="887"/>
        <end position="904"/>
    </location>
</feature>
<feature type="transmembrane region" description="Helical" evidence="2">
    <location>
        <begin position="536"/>
        <end position="554"/>
    </location>
</feature>
<feature type="transmembrane region" description="Helical" evidence="2">
    <location>
        <begin position="354"/>
        <end position="374"/>
    </location>
</feature>
<feature type="transmembrane region" description="Helical" evidence="2">
    <location>
        <begin position="648"/>
        <end position="667"/>
    </location>
</feature>
<feature type="transmembrane region" description="Helical" evidence="2">
    <location>
        <begin position="858"/>
        <end position="880"/>
    </location>
</feature>
<dbReference type="InterPro" id="IPR019286">
    <property type="entry name" value="DUF2339_TM"/>
</dbReference>
<feature type="transmembrane region" description="Helical" evidence="2">
    <location>
        <begin position="430"/>
        <end position="450"/>
    </location>
</feature>
<feature type="compositionally biased region" description="Polar residues" evidence="1">
    <location>
        <begin position="151"/>
        <end position="167"/>
    </location>
</feature>
<feature type="transmembrane region" description="Helical" evidence="2">
    <location>
        <begin position="508"/>
        <end position="527"/>
    </location>
</feature>
<feature type="region of interest" description="Disordered" evidence="1">
    <location>
        <begin position="150"/>
        <end position="173"/>
    </location>
</feature>
<protein>
    <submittedName>
        <fullName evidence="3">DUF2339 domain-containing protein</fullName>
    </submittedName>
</protein>
<dbReference type="SUPFAM" id="SSF103473">
    <property type="entry name" value="MFS general substrate transporter"/>
    <property type="match status" value="1"/>
</dbReference>
<dbReference type="InterPro" id="IPR036259">
    <property type="entry name" value="MFS_trans_sf"/>
</dbReference>
<keyword evidence="2" id="KW-0812">Transmembrane</keyword>
<dbReference type="Proteomes" id="UP000314285">
    <property type="component" value="Unassembled WGS sequence"/>
</dbReference>
<reference evidence="3 4" key="1">
    <citation type="submission" date="2019-06" db="EMBL/GenBank/DDBJ databases">
        <title>Genome of Acinetobacter radioresistens APH1, a phenol degrading strain.</title>
        <authorList>
            <person name="Liu Y."/>
        </authorList>
    </citation>
    <scope>NUCLEOTIDE SEQUENCE [LARGE SCALE GENOMIC DNA]</scope>
    <source>
        <strain evidence="3 4">APH1</strain>
    </source>
</reference>
<feature type="transmembrane region" description="Helical" evidence="2">
    <location>
        <begin position="380"/>
        <end position="399"/>
    </location>
</feature>
<keyword evidence="2" id="KW-0472">Membrane</keyword>
<accession>A0A8H2K570</accession>
<dbReference type="PANTHER" id="PTHR38434:SF1">
    <property type="entry name" value="BLL2549 PROTEIN"/>
    <property type="match status" value="1"/>
</dbReference>
<feature type="transmembrane region" description="Helical" evidence="2">
    <location>
        <begin position="198"/>
        <end position="217"/>
    </location>
</feature>
<feature type="transmembrane region" description="Helical" evidence="2">
    <location>
        <begin position="755"/>
        <end position="775"/>
    </location>
</feature>
<evidence type="ECO:0000256" key="1">
    <source>
        <dbReference type="SAM" id="MobiDB-lite"/>
    </source>
</evidence>
<organism evidence="3 4">
    <name type="scientific">Acinetobacter radioresistens</name>
    <dbReference type="NCBI Taxonomy" id="40216"/>
    <lineage>
        <taxon>Bacteria</taxon>
        <taxon>Pseudomonadati</taxon>
        <taxon>Pseudomonadota</taxon>
        <taxon>Gammaproteobacteria</taxon>
        <taxon>Moraxellales</taxon>
        <taxon>Moraxellaceae</taxon>
        <taxon>Acinetobacter</taxon>
    </lineage>
</organism>
<comment type="caution">
    <text evidence="3">The sequence shown here is derived from an EMBL/GenBank/DDBJ whole genome shotgun (WGS) entry which is preliminary data.</text>
</comment>
<gene>
    <name evidence="3" type="ORF">FHY67_08665</name>
</gene>
<feature type="transmembrane region" description="Helical" evidence="2">
    <location>
        <begin position="682"/>
        <end position="700"/>
    </location>
</feature>
<feature type="transmembrane region" description="Helical" evidence="2">
    <location>
        <begin position="787"/>
        <end position="807"/>
    </location>
</feature>
<feature type="transmembrane region" description="Helical" evidence="2">
    <location>
        <begin position="819"/>
        <end position="838"/>
    </location>
</feature>
<proteinExistence type="predicted"/>
<feature type="transmembrane region" description="Helical" evidence="2">
    <location>
        <begin position="72"/>
        <end position="90"/>
    </location>
</feature>